<evidence type="ECO:0000256" key="3">
    <source>
        <dbReference type="SAM" id="SignalP"/>
    </source>
</evidence>
<evidence type="ECO:0000313" key="5">
    <source>
        <dbReference type="EMBL" id="EAT78300.1"/>
    </source>
</evidence>
<dbReference type="InterPro" id="IPR018371">
    <property type="entry name" value="Chitin-binding_1_CS"/>
</dbReference>
<dbReference type="SUPFAM" id="SSF57016">
    <property type="entry name" value="Plant lectins/antimicrobial peptides"/>
    <property type="match status" value="1"/>
</dbReference>
<keyword evidence="3" id="KW-0732">Signal</keyword>
<feature type="signal peptide" evidence="3">
    <location>
        <begin position="1"/>
        <end position="20"/>
    </location>
</feature>
<comment type="caution">
    <text evidence="2">Lacks conserved residue(s) required for the propagation of feature annotation.</text>
</comment>
<evidence type="ECO:0000259" key="4">
    <source>
        <dbReference type="PROSITE" id="PS50941"/>
    </source>
</evidence>
<dbReference type="InParanoid" id="Q0U1Q1"/>
<evidence type="ECO:0000256" key="1">
    <source>
        <dbReference type="ARBA" id="ARBA00022669"/>
    </source>
</evidence>
<dbReference type="EMBL" id="CH445355">
    <property type="protein sequence ID" value="EAT78300.1"/>
    <property type="molecule type" value="Genomic_DNA"/>
</dbReference>
<dbReference type="InterPro" id="IPR001002">
    <property type="entry name" value="Chitin-bd_1"/>
</dbReference>
<dbReference type="Gene3D" id="3.30.60.10">
    <property type="entry name" value="Endochitinase-like"/>
    <property type="match status" value="1"/>
</dbReference>
<feature type="chain" id="PRO_5004177534" description="Chitin-binding type-1 domain-containing protein" evidence="3">
    <location>
        <begin position="21"/>
        <end position="58"/>
    </location>
</feature>
<dbReference type="GO" id="GO:0008061">
    <property type="term" value="F:chitin binding"/>
    <property type="evidence" value="ECO:0007669"/>
    <property type="project" value="UniProtKB-UniRule"/>
</dbReference>
<sequence length="58" mass="5823">MPSFSTLVLAALAAVHIAQGASPAISRTARCSSFGNCCSKNGYCGSSKDYCGDGCQTG</sequence>
<feature type="disulfide bond" evidence="2">
    <location>
        <begin position="37"/>
        <end position="51"/>
    </location>
</feature>
<accession>Q0U1Q1</accession>
<dbReference type="KEGG" id="pno:SNOG_14429"/>
<organism evidence="5 6">
    <name type="scientific">Phaeosphaeria nodorum (strain SN15 / ATCC MYA-4574 / FGSC 10173)</name>
    <name type="common">Glume blotch fungus</name>
    <name type="synonym">Parastagonospora nodorum</name>
    <dbReference type="NCBI Taxonomy" id="321614"/>
    <lineage>
        <taxon>Eukaryota</taxon>
        <taxon>Fungi</taxon>
        <taxon>Dikarya</taxon>
        <taxon>Ascomycota</taxon>
        <taxon>Pezizomycotina</taxon>
        <taxon>Dothideomycetes</taxon>
        <taxon>Pleosporomycetidae</taxon>
        <taxon>Pleosporales</taxon>
        <taxon>Pleosporineae</taxon>
        <taxon>Phaeosphaeriaceae</taxon>
        <taxon>Parastagonospora</taxon>
    </lineage>
</organism>
<proteinExistence type="predicted"/>
<gene>
    <name evidence="5" type="ORF">SNOG_14429</name>
</gene>
<dbReference type="Proteomes" id="UP000001055">
    <property type="component" value="Unassembled WGS sequence"/>
</dbReference>
<dbReference type="Pfam" id="PF00187">
    <property type="entry name" value="Chitin_bind_1"/>
    <property type="match status" value="1"/>
</dbReference>
<name>Q0U1Q1_PHANO</name>
<keyword evidence="2" id="KW-1015">Disulfide bond</keyword>
<evidence type="ECO:0000313" key="6">
    <source>
        <dbReference type="Proteomes" id="UP000001055"/>
    </source>
</evidence>
<dbReference type="InterPro" id="IPR036861">
    <property type="entry name" value="Endochitinase-like_sf"/>
</dbReference>
<dbReference type="RefSeq" id="XP_001804616.1">
    <property type="nucleotide sequence ID" value="XM_001804564.1"/>
</dbReference>
<dbReference type="GeneID" id="5981540"/>
<evidence type="ECO:0000256" key="2">
    <source>
        <dbReference type="PROSITE-ProRule" id="PRU00261"/>
    </source>
</evidence>
<feature type="domain" description="Chitin-binding type-1" evidence="4">
    <location>
        <begin position="18"/>
        <end position="58"/>
    </location>
</feature>
<protein>
    <recommendedName>
        <fullName evidence="4">Chitin-binding type-1 domain-containing protein</fullName>
    </recommendedName>
</protein>
<dbReference type="AlphaFoldDB" id="Q0U1Q1"/>
<dbReference type="PROSITE" id="PS50941">
    <property type="entry name" value="CHIT_BIND_I_2"/>
    <property type="match status" value="1"/>
</dbReference>
<keyword evidence="1 2" id="KW-0147">Chitin-binding</keyword>
<reference evidence="6" key="1">
    <citation type="journal article" date="2007" name="Plant Cell">
        <title>Dothideomycete-plant interactions illuminated by genome sequencing and EST analysis of the wheat pathogen Stagonospora nodorum.</title>
        <authorList>
            <person name="Hane J.K."/>
            <person name="Lowe R.G."/>
            <person name="Solomon P.S."/>
            <person name="Tan K.C."/>
            <person name="Schoch C.L."/>
            <person name="Spatafora J.W."/>
            <person name="Crous P.W."/>
            <person name="Kodira C."/>
            <person name="Birren B.W."/>
            <person name="Galagan J.E."/>
            <person name="Torriani S.F."/>
            <person name="McDonald B.A."/>
            <person name="Oliver R.P."/>
        </authorList>
    </citation>
    <scope>NUCLEOTIDE SEQUENCE [LARGE SCALE GENOMIC DNA]</scope>
    <source>
        <strain evidence="6">SN15 / ATCC MYA-4574 / FGSC 10173</strain>
    </source>
</reference>
<dbReference type="PROSITE" id="PS00026">
    <property type="entry name" value="CHIT_BIND_I_1"/>
    <property type="match status" value="1"/>
</dbReference>